<name>A0A6A1R306_9BURK</name>
<gene>
    <name evidence="1" type="ORF">F7P80_09960</name>
</gene>
<evidence type="ECO:0000313" key="1">
    <source>
        <dbReference type="EMBL" id="KAB0586679.1"/>
    </source>
</evidence>
<sequence length="59" mass="6413">MHWCSPSAVTVELPTPLTHGICLQGYARGLWVNPMSINGAHRTAFQQATHPTGENLDKA</sequence>
<accession>A0A6A1R306</accession>
<organism evidence="1">
    <name type="scientific">Comamonas kerstersii</name>
    <dbReference type="NCBI Taxonomy" id="225992"/>
    <lineage>
        <taxon>Bacteria</taxon>
        <taxon>Pseudomonadati</taxon>
        <taxon>Pseudomonadota</taxon>
        <taxon>Betaproteobacteria</taxon>
        <taxon>Burkholderiales</taxon>
        <taxon>Comamonadaceae</taxon>
        <taxon>Comamonas</taxon>
    </lineage>
</organism>
<dbReference type="EMBL" id="VZOT01000005">
    <property type="protein sequence ID" value="KAB0586679.1"/>
    <property type="molecule type" value="Genomic_DNA"/>
</dbReference>
<proteinExistence type="predicted"/>
<protein>
    <submittedName>
        <fullName evidence="1">Uncharacterized protein</fullName>
    </submittedName>
</protein>
<dbReference type="AlphaFoldDB" id="A0A6A1R306"/>
<reference evidence="1" key="1">
    <citation type="submission" date="2019-09" db="EMBL/GenBank/DDBJ databases">
        <title>Draft genome sequences of 48 bacterial type strains from the CCUG.</title>
        <authorList>
            <person name="Tunovic T."/>
            <person name="Pineiro-Iglesias B."/>
            <person name="Unosson C."/>
            <person name="Inganas E."/>
            <person name="Ohlen M."/>
            <person name="Cardew S."/>
            <person name="Jensie-Markopoulos S."/>
            <person name="Salva-Serra F."/>
            <person name="Jaen-Luchoro D."/>
            <person name="Karlsson R."/>
            <person name="Svensson-Stadler L."/>
            <person name="Chun J."/>
            <person name="Moore E."/>
        </authorList>
    </citation>
    <scope>NUCLEOTIDE SEQUENCE</scope>
    <source>
        <strain evidence="1">CCUG 15333</strain>
    </source>
</reference>
<comment type="caution">
    <text evidence="1">The sequence shown here is derived from an EMBL/GenBank/DDBJ whole genome shotgun (WGS) entry which is preliminary data.</text>
</comment>